<evidence type="ECO:0008006" key="8">
    <source>
        <dbReference type="Google" id="ProtNLM"/>
    </source>
</evidence>
<comment type="caution">
    <text evidence="6">The sequence shown here is derived from an EMBL/GenBank/DDBJ whole genome shotgun (WGS) entry which is preliminary data.</text>
</comment>
<evidence type="ECO:0000256" key="3">
    <source>
        <dbReference type="ARBA" id="ARBA00022989"/>
    </source>
</evidence>
<evidence type="ECO:0000256" key="1">
    <source>
        <dbReference type="ARBA" id="ARBA00004167"/>
    </source>
</evidence>
<name>A0ABP0EV99_CLALP</name>
<evidence type="ECO:0000256" key="2">
    <source>
        <dbReference type="ARBA" id="ARBA00022692"/>
    </source>
</evidence>
<proteinExistence type="predicted"/>
<evidence type="ECO:0000313" key="6">
    <source>
        <dbReference type="EMBL" id="CAK8671305.1"/>
    </source>
</evidence>
<dbReference type="EMBL" id="CAWYQH010000001">
    <property type="protein sequence ID" value="CAK8671305.1"/>
    <property type="molecule type" value="Genomic_DNA"/>
</dbReference>
<evidence type="ECO:0000256" key="4">
    <source>
        <dbReference type="ARBA" id="ARBA00023136"/>
    </source>
</evidence>
<keyword evidence="4 5" id="KW-0472">Membrane</keyword>
<keyword evidence="7" id="KW-1185">Reference proteome</keyword>
<accession>A0ABP0EV99</accession>
<sequence>MMGQLSTDDAYFWGGLEEFFILLLLVGLVIFLLLQIYRCAKVVLDPYANLDQEAWAENLGKGTLQSLV</sequence>
<dbReference type="Pfam" id="PF11057">
    <property type="entry name" value="Cortexin"/>
    <property type="match status" value="1"/>
</dbReference>
<keyword evidence="2 5" id="KW-0812">Transmembrane</keyword>
<keyword evidence="3 5" id="KW-1133">Transmembrane helix</keyword>
<evidence type="ECO:0000313" key="7">
    <source>
        <dbReference type="Proteomes" id="UP001642483"/>
    </source>
</evidence>
<protein>
    <recommendedName>
        <fullName evidence="8">ATP synthase F0 subunit 8</fullName>
    </recommendedName>
</protein>
<comment type="subcellular location">
    <subcellularLocation>
        <location evidence="1">Membrane</location>
        <topology evidence="1">Single-pass membrane protein</topology>
    </subcellularLocation>
</comment>
<evidence type="ECO:0000256" key="5">
    <source>
        <dbReference type="SAM" id="Phobius"/>
    </source>
</evidence>
<organism evidence="6 7">
    <name type="scientific">Clavelina lepadiformis</name>
    <name type="common">Light-bulb sea squirt</name>
    <name type="synonym">Ascidia lepadiformis</name>
    <dbReference type="NCBI Taxonomy" id="159417"/>
    <lineage>
        <taxon>Eukaryota</taxon>
        <taxon>Metazoa</taxon>
        <taxon>Chordata</taxon>
        <taxon>Tunicata</taxon>
        <taxon>Ascidiacea</taxon>
        <taxon>Aplousobranchia</taxon>
        <taxon>Clavelinidae</taxon>
        <taxon>Clavelina</taxon>
    </lineage>
</organism>
<reference evidence="6 7" key="1">
    <citation type="submission" date="2024-02" db="EMBL/GenBank/DDBJ databases">
        <authorList>
            <person name="Daric V."/>
            <person name="Darras S."/>
        </authorList>
    </citation>
    <scope>NUCLEOTIDE SEQUENCE [LARGE SCALE GENOMIC DNA]</scope>
</reference>
<feature type="transmembrane region" description="Helical" evidence="5">
    <location>
        <begin position="20"/>
        <end position="37"/>
    </location>
</feature>
<gene>
    <name evidence="6" type="ORF">CVLEPA_LOCUS355</name>
</gene>
<dbReference type="InterPro" id="IPR020066">
    <property type="entry name" value="Cortexin"/>
</dbReference>
<dbReference type="Proteomes" id="UP001642483">
    <property type="component" value="Unassembled WGS sequence"/>
</dbReference>